<dbReference type="GO" id="GO:0005737">
    <property type="term" value="C:cytoplasm"/>
    <property type="evidence" value="ECO:0007669"/>
    <property type="project" value="TreeGrafter"/>
</dbReference>
<protein>
    <submittedName>
        <fullName evidence="4">AAA family ATPase</fullName>
    </submittedName>
</protein>
<evidence type="ECO:0000256" key="1">
    <source>
        <dbReference type="ARBA" id="ARBA00022741"/>
    </source>
</evidence>
<dbReference type="PANTHER" id="PTHR16305:SF35">
    <property type="entry name" value="TRANSCRIPTIONAL ACTIVATOR DOMAIN"/>
    <property type="match status" value="1"/>
</dbReference>
<feature type="domain" description="Orc1-like AAA ATPase" evidence="3">
    <location>
        <begin position="8"/>
        <end position="154"/>
    </location>
</feature>
<dbReference type="GO" id="GO:0005524">
    <property type="term" value="F:ATP binding"/>
    <property type="evidence" value="ECO:0007669"/>
    <property type="project" value="UniProtKB-KW"/>
</dbReference>
<proteinExistence type="predicted"/>
<dbReference type="InterPro" id="IPR041664">
    <property type="entry name" value="AAA_16"/>
</dbReference>
<dbReference type="Gene3D" id="3.40.50.300">
    <property type="entry name" value="P-loop containing nucleotide triphosphate hydrolases"/>
    <property type="match status" value="1"/>
</dbReference>
<evidence type="ECO:0000259" key="3">
    <source>
        <dbReference type="Pfam" id="PF13191"/>
    </source>
</evidence>
<keyword evidence="5" id="KW-1185">Reference proteome</keyword>
<dbReference type="SUPFAM" id="SSF52540">
    <property type="entry name" value="P-loop containing nucleoside triphosphate hydrolases"/>
    <property type="match status" value="1"/>
</dbReference>
<dbReference type="EMBL" id="JADKPO010000018">
    <property type="protein sequence ID" value="MBF4768934.1"/>
    <property type="molecule type" value="Genomic_DNA"/>
</dbReference>
<accession>A0A930VJY1</accession>
<sequence>MNHPSRGLIGRHRELAEADLALAVAASGTPQVLLVGGDAGIGKTTLTVAIADHAYELGFTVLLGHCLDIDDGVALRPVREALRGVLRGRTDKELPHVTRRLAPYLRGDADDVTIDELALVVEEGAGAGPLLLVLEDMHWADQSTVDLATAVARTGHGSMCLVLTYRSDEIPLGSPFRKAVVDLGRSPGTSRVDLVALGREEVAALATRRSGAVDPALIDVVFERSEGNPLYAEELIAAGIDDLPEALAALLLRRVDGLSEPTRLLLKLASVHGSTLSPRVLAQGLGLEALAVDAALREAIEGYVLERAGDQGRFRHGLIREAVYDDLMPGERTLCHTRVAEAIERLTGDDPGMTELGQLAFHWHAAHDVPRAFAAAVRAGTAARRHGLPEAIPFLTRALELFDRVPPEDREPAEADLVLQLALAHHENYGPARSRELMAQALDLVSDESDPLSAARVYTAYAQTWTEIEGGLTHKEALDRALSLLGDEPSAELASALTMQSF</sequence>
<gene>
    <name evidence="4" type="ORF">ISU10_14300</name>
</gene>
<evidence type="ECO:0000313" key="5">
    <source>
        <dbReference type="Proteomes" id="UP000660668"/>
    </source>
</evidence>
<dbReference type="Pfam" id="PF13191">
    <property type="entry name" value="AAA_16"/>
    <property type="match status" value="1"/>
</dbReference>
<dbReference type="InterPro" id="IPR027417">
    <property type="entry name" value="P-loop_NTPase"/>
</dbReference>
<dbReference type="GO" id="GO:0004016">
    <property type="term" value="F:adenylate cyclase activity"/>
    <property type="evidence" value="ECO:0007669"/>
    <property type="project" value="TreeGrafter"/>
</dbReference>
<evidence type="ECO:0000313" key="4">
    <source>
        <dbReference type="EMBL" id="MBF4768934.1"/>
    </source>
</evidence>
<keyword evidence="2" id="KW-0067">ATP-binding</keyword>
<dbReference type="AlphaFoldDB" id="A0A930VJY1"/>
<organism evidence="4 5">
    <name type="scientific">Nocardioides agariphilus</name>
    <dbReference type="NCBI Taxonomy" id="433664"/>
    <lineage>
        <taxon>Bacteria</taxon>
        <taxon>Bacillati</taxon>
        <taxon>Actinomycetota</taxon>
        <taxon>Actinomycetes</taxon>
        <taxon>Propionibacteriales</taxon>
        <taxon>Nocardioidaceae</taxon>
        <taxon>Nocardioides</taxon>
    </lineage>
</organism>
<keyword evidence="1" id="KW-0547">Nucleotide-binding</keyword>
<reference evidence="4" key="1">
    <citation type="submission" date="2020-11" db="EMBL/GenBank/DDBJ databases">
        <title>Nocardioides cynanchi sp. nov., isolated from soil of rhizosphere of Cynanchum wilfordii.</title>
        <authorList>
            <person name="Lee J.-S."/>
            <person name="Suh M.K."/>
            <person name="Kim J.-S."/>
        </authorList>
    </citation>
    <scope>NUCLEOTIDE SEQUENCE</scope>
    <source>
        <strain evidence="4">KCTC 19276</strain>
    </source>
</reference>
<dbReference type="CDD" id="cd01983">
    <property type="entry name" value="SIMIBI"/>
    <property type="match status" value="1"/>
</dbReference>
<dbReference type="PANTHER" id="PTHR16305">
    <property type="entry name" value="TESTICULAR SOLUBLE ADENYLYL CYCLASE"/>
    <property type="match status" value="1"/>
</dbReference>
<dbReference type="Proteomes" id="UP000660668">
    <property type="component" value="Unassembled WGS sequence"/>
</dbReference>
<name>A0A930VJY1_9ACTN</name>
<dbReference type="RefSeq" id="WP_194697076.1">
    <property type="nucleotide sequence ID" value="NZ_JADKPO010000018.1"/>
</dbReference>
<comment type="caution">
    <text evidence="4">The sequence shown here is derived from an EMBL/GenBank/DDBJ whole genome shotgun (WGS) entry which is preliminary data.</text>
</comment>
<evidence type="ECO:0000256" key="2">
    <source>
        <dbReference type="ARBA" id="ARBA00022840"/>
    </source>
</evidence>